<accession>A0ABM9NG10</accession>
<reference evidence="1 2" key="1">
    <citation type="submission" date="2024-04" db="EMBL/GenBank/DDBJ databases">
        <authorList>
            <person name="Cremers G."/>
        </authorList>
    </citation>
    <scope>NUCLEOTIDE SEQUENCE [LARGE SCALE GENOMIC DNA]</scope>
    <source>
        <strain evidence="1">MeCH1-AG</strain>
    </source>
</reference>
<dbReference type="EMBL" id="OZ026884">
    <property type="protein sequence ID" value="CAL1239530.1"/>
    <property type="molecule type" value="Genomic_DNA"/>
</dbReference>
<proteinExistence type="predicted"/>
<keyword evidence="2" id="KW-1185">Reference proteome</keyword>
<dbReference type="RefSeq" id="WP_348759075.1">
    <property type="nucleotide sequence ID" value="NZ_OZ026884.1"/>
</dbReference>
<dbReference type="Proteomes" id="UP001497493">
    <property type="component" value="Chromosome"/>
</dbReference>
<evidence type="ECO:0000313" key="1">
    <source>
        <dbReference type="EMBL" id="CAL1239530.1"/>
    </source>
</evidence>
<protein>
    <submittedName>
        <fullName evidence="1">Uncharacterized protein</fullName>
    </submittedName>
</protein>
<gene>
    <name evidence="1" type="ORF">MECH1_V1_0754</name>
</gene>
<sequence length="193" mass="21264">MRLFPRLSPTATILALYLLGVSLPARAIALNGIIGTWGVQLHSRFTVQGYGQRDFSGSGNCRITLRDTLNAGFSCATLDGRPDQNYSGGLTALTQARKVHWSLDAAGLDRVKANLDAFLVARNLKRGILLTPGNISYEFHAFKYRPIRLSKDLDQPQTASALIKGRVVQLANGKYTVKPFTYQLTIRFLARVP</sequence>
<organism evidence="1 2">
    <name type="scientific">Candidatus Methylocalor cossyra</name>
    <dbReference type="NCBI Taxonomy" id="3108543"/>
    <lineage>
        <taxon>Bacteria</taxon>
        <taxon>Pseudomonadati</taxon>
        <taxon>Pseudomonadota</taxon>
        <taxon>Gammaproteobacteria</taxon>
        <taxon>Methylococcales</taxon>
        <taxon>Methylococcaceae</taxon>
        <taxon>Candidatus Methylocalor</taxon>
    </lineage>
</organism>
<name>A0ABM9NG10_9GAMM</name>
<evidence type="ECO:0000313" key="2">
    <source>
        <dbReference type="Proteomes" id="UP001497493"/>
    </source>
</evidence>